<protein>
    <submittedName>
        <fullName evidence="2">Uncharacterized protein</fullName>
    </submittedName>
</protein>
<gene>
    <name evidence="2" type="ORF">MBM_09760</name>
</gene>
<dbReference type="HOGENOM" id="CLU_1611136_0_0_1"/>
<dbReference type="InParanoid" id="K1WIR6"/>
<reference evidence="2 3" key="1">
    <citation type="journal article" date="2012" name="BMC Genomics">
        <title>Sequencing the genome of Marssonina brunnea reveals fungus-poplar co-evolution.</title>
        <authorList>
            <person name="Zhu S."/>
            <person name="Cao Y.-Z."/>
            <person name="Jiang C."/>
            <person name="Tan B.-Y."/>
            <person name="Wang Z."/>
            <person name="Feng S."/>
            <person name="Zhang L."/>
            <person name="Su X.-H."/>
            <person name="Brejova B."/>
            <person name="Vinar T."/>
            <person name="Xu M."/>
            <person name="Wang M.-X."/>
            <person name="Zhang S.-G."/>
            <person name="Huang M.-R."/>
            <person name="Wu R."/>
            <person name="Zhou Y."/>
        </authorList>
    </citation>
    <scope>NUCLEOTIDE SEQUENCE [LARGE SCALE GENOMIC DNA]</scope>
    <source>
        <strain evidence="2 3">MB_m1</strain>
    </source>
</reference>
<evidence type="ECO:0000256" key="1">
    <source>
        <dbReference type="SAM" id="Coils"/>
    </source>
</evidence>
<dbReference type="GeneID" id="18765695"/>
<dbReference type="Proteomes" id="UP000006753">
    <property type="component" value="Unassembled WGS sequence"/>
</dbReference>
<accession>K1WIR6</accession>
<keyword evidence="1" id="KW-0175">Coiled coil</keyword>
<proteinExistence type="predicted"/>
<keyword evidence="3" id="KW-1185">Reference proteome</keyword>
<name>K1WIR6_MARBU</name>
<dbReference type="OrthoDB" id="10280471at2759"/>
<feature type="coiled-coil region" evidence="1">
    <location>
        <begin position="20"/>
        <end position="54"/>
    </location>
</feature>
<organism evidence="2 3">
    <name type="scientific">Marssonina brunnea f. sp. multigermtubi (strain MB_m1)</name>
    <name type="common">Marssonina leaf spot fungus</name>
    <dbReference type="NCBI Taxonomy" id="1072389"/>
    <lineage>
        <taxon>Eukaryota</taxon>
        <taxon>Fungi</taxon>
        <taxon>Dikarya</taxon>
        <taxon>Ascomycota</taxon>
        <taxon>Pezizomycotina</taxon>
        <taxon>Leotiomycetes</taxon>
        <taxon>Helotiales</taxon>
        <taxon>Drepanopezizaceae</taxon>
        <taxon>Drepanopeziza</taxon>
    </lineage>
</organism>
<evidence type="ECO:0000313" key="2">
    <source>
        <dbReference type="EMBL" id="EKD12067.1"/>
    </source>
</evidence>
<dbReference type="AlphaFoldDB" id="K1WIR6"/>
<dbReference type="KEGG" id="mbe:MBM_09760"/>
<sequence>MNNQDLINNLMPLSDQWPAMIAALQQAQSLDSENAALRKEKRKLEIELAQQRWTTYSADLSFDMQLFTPHQRYVTPEDTRRLHREAASYVCRVPRWDVILEKIHHYPGLTEQWLCMERMVSIPVGEGHDWGCAEECVGKSCMLFMATDKLEDGPNPAMVLKYKGD</sequence>
<evidence type="ECO:0000313" key="3">
    <source>
        <dbReference type="Proteomes" id="UP000006753"/>
    </source>
</evidence>
<dbReference type="EMBL" id="JH921467">
    <property type="protein sequence ID" value="EKD12067.1"/>
    <property type="molecule type" value="Genomic_DNA"/>
</dbReference>